<evidence type="ECO:0000256" key="6">
    <source>
        <dbReference type="ARBA" id="ARBA00023242"/>
    </source>
</evidence>
<organism evidence="8 9">
    <name type="scientific">Dreissena polymorpha</name>
    <name type="common">Zebra mussel</name>
    <name type="synonym">Mytilus polymorpha</name>
    <dbReference type="NCBI Taxonomy" id="45954"/>
    <lineage>
        <taxon>Eukaryota</taxon>
        <taxon>Metazoa</taxon>
        <taxon>Spiralia</taxon>
        <taxon>Lophotrochozoa</taxon>
        <taxon>Mollusca</taxon>
        <taxon>Bivalvia</taxon>
        <taxon>Autobranchia</taxon>
        <taxon>Heteroconchia</taxon>
        <taxon>Euheterodonta</taxon>
        <taxon>Imparidentia</taxon>
        <taxon>Neoheterodontei</taxon>
        <taxon>Myida</taxon>
        <taxon>Dreissenoidea</taxon>
        <taxon>Dreissenidae</taxon>
        <taxon>Dreissena</taxon>
    </lineage>
</organism>
<name>A0A9D4L5Z5_DREPO</name>
<reference evidence="8" key="2">
    <citation type="submission" date="2020-11" db="EMBL/GenBank/DDBJ databases">
        <authorList>
            <person name="McCartney M.A."/>
            <person name="Auch B."/>
            <person name="Kono T."/>
            <person name="Mallez S."/>
            <person name="Becker A."/>
            <person name="Gohl D.M."/>
            <person name="Silverstein K.A.T."/>
            <person name="Koren S."/>
            <person name="Bechman K.B."/>
            <person name="Herman A."/>
            <person name="Abrahante J.E."/>
            <person name="Garbe J."/>
        </authorList>
    </citation>
    <scope>NUCLEOTIDE SEQUENCE</scope>
    <source>
        <strain evidence="8">Duluth1</strain>
        <tissue evidence="8">Whole animal</tissue>
    </source>
</reference>
<dbReference type="GO" id="GO:0003887">
    <property type="term" value="F:DNA-directed DNA polymerase activity"/>
    <property type="evidence" value="ECO:0007669"/>
    <property type="project" value="TreeGrafter"/>
</dbReference>
<dbReference type="AlphaFoldDB" id="A0A9D4L5Z5"/>
<keyword evidence="2" id="KW-0808">Transferase</keyword>
<evidence type="ECO:0000256" key="5">
    <source>
        <dbReference type="ARBA" id="ARBA00023204"/>
    </source>
</evidence>
<dbReference type="SUPFAM" id="SSF100879">
    <property type="entry name" value="Lesion bypass DNA polymerase (Y-family), little finger domain"/>
    <property type="match status" value="1"/>
</dbReference>
<comment type="caution">
    <text evidence="8">The sequence shown here is derived from an EMBL/GenBank/DDBJ whole genome shotgun (WGS) entry which is preliminary data.</text>
</comment>
<dbReference type="GO" id="GO:0035861">
    <property type="term" value="C:site of double-strand break"/>
    <property type="evidence" value="ECO:0007669"/>
    <property type="project" value="TreeGrafter"/>
</dbReference>
<evidence type="ECO:0000256" key="1">
    <source>
        <dbReference type="ARBA" id="ARBA00004123"/>
    </source>
</evidence>
<keyword evidence="4" id="KW-0227">DNA damage</keyword>
<evidence type="ECO:0000256" key="3">
    <source>
        <dbReference type="ARBA" id="ARBA00022723"/>
    </source>
</evidence>
<feature type="domain" description="DNA polymerase Y-family little finger" evidence="7">
    <location>
        <begin position="55"/>
        <end position="171"/>
    </location>
</feature>
<dbReference type="GO" id="GO:0003684">
    <property type="term" value="F:damaged DNA binding"/>
    <property type="evidence" value="ECO:0007669"/>
    <property type="project" value="InterPro"/>
</dbReference>
<dbReference type="Proteomes" id="UP000828390">
    <property type="component" value="Unassembled WGS sequence"/>
</dbReference>
<dbReference type="InterPro" id="IPR052230">
    <property type="entry name" value="DNA_polymerase_eta"/>
</dbReference>
<keyword evidence="3" id="KW-0479">Metal-binding</keyword>
<dbReference type="GO" id="GO:0005657">
    <property type="term" value="C:replication fork"/>
    <property type="evidence" value="ECO:0007669"/>
    <property type="project" value="TreeGrafter"/>
</dbReference>
<evidence type="ECO:0000256" key="4">
    <source>
        <dbReference type="ARBA" id="ARBA00022763"/>
    </source>
</evidence>
<dbReference type="Gene3D" id="3.30.1490.100">
    <property type="entry name" value="DNA polymerase, Y-family, little finger domain"/>
    <property type="match status" value="1"/>
</dbReference>
<dbReference type="Gene3D" id="1.10.150.20">
    <property type="entry name" value="5' to 3' exonuclease, C-terminal subdomain"/>
    <property type="match status" value="1"/>
</dbReference>
<evidence type="ECO:0000313" key="9">
    <source>
        <dbReference type="Proteomes" id="UP000828390"/>
    </source>
</evidence>
<dbReference type="PANTHER" id="PTHR45873:SF1">
    <property type="entry name" value="DNA POLYMERASE ETA"/>
    <property type="match status" value="1"/>
</dbReference>
<protein>
    <recommendedName>
        <fullName evidence="7">DNA polymerase Y-family little finger domain-containing protein</fullName>
    </recommendedName>
</protein>
<dbReference type="InterPro" id="IPR017961">
    <property type="entry name" value="DNA_pol_Y-fam_little_finger"/>
</dbReference>
<dbReference type="Pfam" id="PF11799">
    <property type="entry name" value="IMS_C"/>
    <property type="match status" value="1"/>
</dbReference>
<comment type="subcellular location">
    <subcellularLocation>
        <location evidence="1">Nucleus</location>
    </subcellularLocation>
</comment>
<dbReference type="EMBL" id="JAIWYP010000003">
    <property type="protein sequence ID" value="KAH3851919.1"/>
    <property type="molecule type" value="Genomic_DNA"/>
</dbReference>
<gene>
    <name evidence="8" type="ORF">DPMN_094406</name>
</gene>
<keyword evidence="5" id="KW-0234">DNA repair</keyword>
<dbReference type="GO" id="GO:0046872">
    <property type="term" value="F:metal ion binding"/>
    <property type="evidence" value="ECO:0007669"/>
    <property type="project" value="UniProtKB-KW"/>
</dbReference>
<sequence length="232" mass="25660">MGTLVSEHLRVENMADLLVFSERALQQLLGEKNGSWLYSVCRGFDSEPVSARQLPKSIGCSKNFTGKNCLNTRDKVKFWLSELAKEVEERLIKDKHNNKRTAKSLTLSVRYDSQPSPVSASRVCALGKYDGKKMAEDAFCLVQQFNTTTSDQTTWYPPIICLGLSAGKFLDDSSCGSKSIGEMFAKSDRAAGVSFTQTGSQGTDTEDVYGEEIMMTQSSQKLIENYSGSQLK</sequence>
<dbReference type="PANTHER" id="PTHR45873">
    <property type="entry name" value="DNA POLYMERASE ETA"/>
    <property type="match status" value="1"/>
</dbReference>
<dbReference type="FunFam" id="3.30.1490.100:FF:000007">
    <property type="entry name" value="DNA polymerase eta"/>
    <property type="match status" value="1"/>
</dbReference>
<reference evidence="8" key="1">
    <citation type="journal article" date="2019" name="bioRxiv">
        <title>The Genome of the Zebra Mussel, Dreissena polymorpha: A Resource for Invasive Species Research.</title>
        <authorList>
            <person name="McCartney M.A."/>
            <person name="Auch B."/>
            <person name="Kono T."/>
            <person name="Mallez S."/>
            <person name="Zhang Y."/>
            <person name="Obille A."/>
            <person name="Becker A."/>
            <person name="Abrahante J.E."/>
            <person name="Garbe J."/>
            <person name="Badalamenti J.P."/>
            <person name="Herman A."/>
            <person name="Mangelson H."/>
            <person name="Liachko I."/>
            <person name="Sullivan S."/>
            <person name="Sone E.D."/>
            <person name="Koren S."/>
            <person name="Silverstein K.A.T."/>
            <person name="Beckman K.B."/>
            <person name="Gohl D.M."/>
        </authorList>
    </citation>
    <scope>NUCLEOTIDE SEQUENCE</scope>
    <source>
        <strain evidence="8">Duluth1</strain>
        <tissue evidence="8">Whole animal</tissue>
    </source>
</reference>
<dbReference type="GO" id="GO:0042276">
    <property type="term" value="P:error-prone translesion synthesis"/>
    <property type="evidence" value="ECO:0007669"/>
    <property type="project" value="TreeGrafter"/>
</dbReference>
<dbReference type="InterPro" id="IPR036775">
    <property type="entry name" value="DNA_pol_Y-fam_lit_finger_sf"/>
</dbReference>
<keyword evidence="9" id="KW-1185">Reference proteome</keyword>
<dbReference type="GO" id="GO:0009314">
    <property type="term" value="P:response to radiation"/>
    <property type="evidence" value="ECO:0007669"/>
    <property type="project" value="TreeGrafter"/>
</dbReference>
<dbReference type="Pfam" id="PF21704">
    <property type="entry name" value="POLH-Rev1_HhH"/>
    <property type="match status" value="1"/>
</dbReference>
<evidence type="ECO:0000313" key="8">
    <source>
        <dbReference type="EMBL" id="KAH3851919.1"/>
    </source>
</evidence>
<keyword evidence="6" id="KW-0539">Nucleus</keyword>
<proteinExistence type="predicted"/>
<dbReference type="GO" id="GO:0006281">
    <property type="term" value="P:DNA repair"/>
    <property type="evidence" value="ECO:0007669"/>
    <property type="project" value="UniProtKB-KW"/>
</dbReference>
<evidence type="ECO:0000256" key="2">
    <source>
        <dbReference type="ARBA" id="ARBA00022679"/>
    </source>
</evidence>
<dbReference type="GO" id="GO:0005634">
    <property type="term" value="C:nucleus"/>
    <property type="evidence" value="ECO:0007669"/>
    <property type="project" value="UniProtKB-SubCell"/>
</dbReference>
<accession>A0A9D4L5Z5</accession>
<evidence type="ECO:0000259" key="7">
    <source>
        <dbReference type="Pfam" id="PF11799"/>
    </source>
</evidence>